<dbReference type="InterPro" id="IPR013766">
    <property type="entry name" value="Thioredoxin_domain"/>
</dbReference>
<comment type="similarity">
    <text evidence="1">Belongs to the protein disulfide isomerase family.</text>
</comment>
<sequence length="226" mass="25117">MKFSISAAAIFAALTNTAEGAVTSLNFENYDELTAGKVIFVKFFAPWCGHCKAMAASWETLAEEWAGNDSALIAEVDCTDDEAADLCEIEGVEGYPTVKYGDPAMLENYDGERSLDALSAFAKENLKPTCSPSHLELCSDEEKATIDKIQAMSLDELDDAIDTIEDKIEEAEDDAEKAIERLQEEYEAIMFELTERQKTLKKENNYSLLKSIYLQMEKAAEENSEL</sequence>
<name>A0A6U3U516_9STRA</name>
<reference evidence="6" key="1">
    <citation type="submission" date="2021-01" db="EMBL/GenBank/DDBJ databases">
        <authorList>
            <person name="Corre E."/>
            <person name="Pelletier E."/>
            <person name="Niang G."/>
            <person name="Scheremetjew M."/>
            <person name="Finn R."/>
            <person name="Kale V."/>
            <person name="Holt S."/>
            <person name="Cochrane G."/>
            <person name="Meng A."/>
            <person name="Brown T."/>
            <person name="Cohen L."/>
        </authorList>
    </citation>
    <scope>NUCLEOTIDE SEQUENCE</scope>
    <source>
        <strain evidence="6">Pop2</strain>
    </source>
</reference>
<accession>A0A6U3U516</accession>
<dbReference type="PROSITE" id="PS00194">
    <property type="entry name" value="THIOREDOXIN_1"/>
    <property type="match status" value="1"/>
</dbReference>
<proteinExistence type="inferred from homology"/>
<protein>
    <recommendedName>
        <fullName evidence="5">Thioredoxin domain-containing protein</fullName>
    </recommendedName>
</protein>
<evidence type="ECO:0000259" key="5">
    <source>
        <dbReference type="PROSITE" id="PS51352"/>
    </source>
</evidence>
<dbReference type="Gene3D" id="3.40.30.10">
    <property type="entry name" value="Glutaredoxin"/>
    <property type="match status" value="1"/>
</dbReference>
<evidence type="ECO:0000256" key="2">
    <source>
        <dbReference type="ARBA" id="ARBA00022729"/>
    </source>
</evidence>
<dbReference type="InterPro" id="IPR051063">
    <property type="entry name" value="PDI"/>
</dbReference>
<dbReference type="Pfam" id="PF00085">
    <property type="entry name" value="Thioredoxin"/>
    <property type="match status" value="1"/>
</dbReference>
<dbReference type="GO" id="GO:0003756">
    <property type="term" value="F:protein disulfide isomerase activity"/>
    <property type="evidence" value="ECO:0007669"/>
    <property type="project" value="TreeGrafter"/>
</dbReference>
<feature type="signal peptide" evidence="4">
    <location>
        <begin position="1"/>
        <end position="20"/>
    </location>
</feature>
<dbReference type="EMBL" id="HBGN01032330">
    <property type="protein sequence ID" value="CAD9349336.1"/>
    <property type="molecule type" value="Transcribed_RNA"/>
</dbReference>
<dbReference type="GO" id="GO:0005783">
    <property type="term" value="C:endoplasmic reticulum"/>
    <property type="evidence" value="ECO:0007669"/>
    <property type="project" value="TreeGrafter"/>
</dbReference>
<dbReference type="PANTHER" id="PTHR45672">
    <property type="entry name" value="PROTEIN DISULFIDE-ISOMERASE C17H9.14C-RELATED"/>
    <property type="match status" value="1"/>
</dbReference>
<dbReference type="InterPro" id="IPR036249">
    <property type="entry name" value="Thioredoxin-like_sf"/>
</dbReference>
<dbReference type="CDD" id="cd02961">
    <property type="entry name" value="PDI_a_family"/>
    <property type="match status" value="1"/>
</dbReference>
<gene>
    <name evidence="6" type="ORF">DBRI1063_LOCUS20888</name>
</gene>
<dbReference type="InterPro" id="IPR017937">
    <property type="entry name" value="Thioredoxin_CS"/>
</dbReference>
<evidence type="ECO:0000256" key="4">
    <source>
        <dbReference type="SAM" id="SignalP"/>
    </source>
</evidence>
<feature type="coiled-coil region" evidence="3">
    <location>
        <begin position="154"/>
        <end position="192"/>
    </location>
</feature>
<dbReference type="AlphaFoldDB" id="A0A6U3U516"/>
<keyword evidence="2 4" id="KW-0732">Signal</keyword>
<evidence type="ECO:0000256" key="3">
    <source>
        <dbReference type="SAM" id="Coils"/>
    </source>
</evidence>
<evidence type="ECO:0000313" key="6">
    <source>
        <dbReference type="EMBL" id="CAD9349336.1"/>
    </source>
</evidence>
<feature type="domain" description="Thioredoxin" evidence="5">
    <location>
        <begin position="3"/>
        <end position="127"/>
    </location>
</feature>
<evidence type="ECO:0000256" key="1">
    <source>
        <dbReference type="ARBA" id="ARBA00006347"/>
    </source>
</evidence>
<organism evidence="6">
    <name type="scientific">Ditylum brightwellii</name>
    <dbReference type="NCBI Taxonomy" id="49249"/>
    <lineage>
        <taxon>Eukaryota</taxon>
        <taxon>Sar</taxon>
        <taxon>Stramenopiles</taxon>
        <taxon>Ochrophyta</taxon>
        <taxon>Bacillariophyta</taxon>
        <taxon>Mediophyceae</taxon>
        <taxon>Lithodesmiophycidae</taxon>
        <taxon>Lithodesmiales</taxon>
        <taxon>Lithodesmiaceae</taxon>
        <taxon>Ditylum</taxon>
    </lineage>
</organism>
<dbReference type="SUPFAM" id="SSF52833">
    <property type="entry name" value="Thioredoxin-like"/>
    <property type="match status" value="1"/>
</dbReference>
<dbReference type="PANTHER" id="PTHR45672:SF3">
    <property type="entry name" value="THIOREDOXIN DOMAIN-CONTAINING PROTEIN 5"/>
    <property type="match status" value="1"/>
</dbReference>
<feature type="chain" id="PRO_5030160187" description="Thioredoxin domain-containing protein" evidence="4">
    <location>
        <begin position="21"/>
        <end position="226"/>
    </location>
</feature>
<dbReference type="GO" id="GO:0006457">
    <property type="term" value="P:protein folding"/>
    <property type="evidence" value="ECO:0007669"/>
    <property type="project" value="TreeGrafter"/>
</dbReference>
<keyword evidence="3" id="KW-0175">Coiled coil</keyword>
<dbReference type="PROSITE" id="PS51352">
    <property type="entry name" value="THIOREDOXIN_2"/>
    <property type="match status" value="1"/>
</dbReference>